<dbReference type="PANTHER" id="PTHR18952">
    <property type="entry name" value="CARBONIC ANHYDRASE"/>
    <property type="match status" value="1"/>
</dbReference>
<dbReference type="InterPro" id="IPR018338">
    <property type="entry name" value="Carbonic_anhydrase_a-class_CS"/>
</dbReference>
<dbReference type="SMART" id="SM01057">
    <property type="entry name" value="Carb_anhydrase"/>
    <property type="match status" value="1"/>
</dbReference>
<dbReference type="GO" id="GO:0008270">
    <property type="term" value="F:zinc ion binding"/>
    <property type="evidence" value="ECO:0007669"/>
    <property type="project" value="UniProtKB-UniRule"/>
</dbReference>
<organism evidence="7 8">
    <name type="scientific">Pantherophis guttatus</name>
    <name type="common">Corn snake</name>
    <name type="synonym">Elaphe guttata</name>
    <dbReference type="NCBI Taxonomy" id="94885"/>
    <lineage>
        <taxon>Eukaryota</taxon>
        <taxon>Metazoa</taxon>
        <taxon>Chordata</taxon>
        <taxon>Craniata</taxon>
        <taxon>Vertebrata</taxon>
        <taxon>Euteleostomi</taxon>
        <taxon>Lepidosauria</taxon>
        <taxon>Squamata</taxon>
        <taxon>Bifurcata</taxon>
        <taxon>Unidentata</taxon>
        <taxon>Episquamata</taxon>
        <taxon>Toxicofera</taxon>
        <taxon>Serpentes</taxon>
        <taxon>Colubroidea</taxon>
        <taxon>Colubridae</taxon>
        <taxon>Colubrinae</taxon>
        <taxon>Pantherophis</taxon>
    </lineage>
</organism>
<evidence type="ECO:0000256" key="2">
    <source>
        <dbReference type="ARBA" id="ARBA00022723"/>
    </source>
</evidence>
<gene>
    <name evidence="8" type="primary">CA7</name>
</gene>
<evidence type="ECO:0000313" key="8">
    <source>
        <dbReference type="RefSeq" id="XP_034281238.2"/>
    </source>
</evidence>
<proteinExistence type="inferred from homology"/>
<evidence type="ECO:0000256" key="3">
    <source>
        <dbReference type="ARBA" id="ARBA00022833"/>
    </source>
</evidence>
<dbReference type="InterPro" id="IPR001148">
    <property type="entry name" value="CA_dom"/>
</dbReference>
<feature type="compositionally biased region" description="Basic and acidic residues" evidence="5">
    <location>
        <begin position="285"/>
        <end position="303"/>
    </location>
</feature>
<evidence type="ECO:0000259" key="6">
    <source>
        <dbReference type="PROSITE" id="PS51144"/>
    </source>
</evidence>
<dbReference type="GO" id="GO:0005737">
    <property type="term" value="C:cytoplasm"/>
    <property type="evidence" value="ECO:0007669"/>
    <property type="project" value="TreeGrafter"/>
</dbReference>
<dbReference type="GO" id="GO:0004089">
    <property type="term" value="F:carbonate dehydratase activity"/>
    <property type="evidence" value="ECO:0007669"/>
    <property type="project" value="UniProtKB-UniRule"/>
</dbReference>
<dbReference type="Gene3D" id="3.10.200.10">
    <property type="entry name" value="Alpha carbonic anhydrase"/>
    <property type="match status" value="1"/>
</dbReference>
<keyword evidence="7" id="KW-1185">Reference proteome</keyword>
<dbReference type="InterPro" id="IPR023561">
    <property type="entry name" value="Carbonic_anhydrase_a-class"/>
</dbReference>
<feature type="region of interest" description="Disordered" evidence="5">
    <location>
        <begin position="273"/>
        <end position="331"/>
    </location>
</feature>
<keyword evidence="3 4" id="KW-0862">Zinc</keyword>
<dbReference type="InParanoid" id="A0A6P9CAK5"/>
<dbReference type="SUPFAM" id="SSF51069">
    <property type="entry name" value="Carbonic anhydrase"/>
    <property type="match status" value="1"/>
</dbReference>
<feature type="domain" description="Alpha-carbonic anhydrase" evidence="6">
    <location>
        <begin position="5"/>
        <end position="262"/>
    </location>
</feature>
<dbReference type="GeneID" id="117670296"/>
<keyword evidence="2 4" id="KW-0479">Metal-binding</keyword>
<accession>A0A6P9CAK5</accession>
<dbReference type="KEGG" id="pgut:117670296"/>
<reference evidence="8" key="1">
    <citation type="submission" date="2025-08" db="UniProtKB">
        <authorList>
            <consortium name="RefSeq"/>
        </authorList>
    </citation>
    <scope>IDENTIFICATION</scope>
    <source>
        <tissue evidence="8">Blood</tissue>
    </source>
</reference>
<dbReference type="RefSeq" id="XP_034281238.2">
    <property type="nucleotide sequence ID" value="XM_034425347.2"/>
</dbReference>
<dbReference type="PANTHER" id="PTHR18952:SF124">
    <property type="entry name" value="CARBONIC ANHYDRASE 7"/>
    <property type="match status" value="1"/>
</dbReference>
<evidence type="ECO:0000256" key="4">
    <source>
        <dbReference type="RuleBase" id="RU367011"/>
    </source>
</evidence>
<comment type="function">
    <text evidence="4">Reversible hydration of carbon dioxide.</text>
</comment>
<dbReference type="PROSITE" id="PS00162">
    <property type="entry name" value="ALPHA_CA_1"/>
    <property type="match status" value="1"/>
</dbReference>
<dbReference type="AlphaFoldDB" id="A0A6P9CAK5"/>
<comment type="cofactor">
    <cofactor evidence="4">
        <name>Zn(2+)</name>
        <dbReference type="ChEBI" id="CHEBI:29105"/>
    </cofactor>
</comment>
<sequence>MTGHNCWGYSQKDGPSLWYKSYPIAQGSRQSPIDIISMQAIYDPSLKPLNISYESDSSLGISNNGHSVMVDFKDVDDKTAISGGPLENPYRLKQFHFHWGTSQKCGSEHTINGKSFPCELHLVHWNAKKYTTFGEAVAAPDGLAVMGVFLEVGEEHATMNRLTDAFYMVKFKGTKAEFRSFNPSTLLPAGKKYWTYAGSLTTPPLHESVTWIVLKEAIQISEKQMEKFRSLLFTTEEDEKIPMVNNFRPPQPLKGRVVRASFRKAGGHHQALPFHPAFAEGNPAYDRRGGSPVRPSEDKRGRAEGGSYESKRGCSLPASPTPTKKKPAARAKRVDTRLWRTWVLARTWSFPCLQALRSWGCWVFDFGKTGL</sequence>
<protein>
    <recommendedName>
        <fullName evidence="4">Carbonic anhydrase</fullName>
        <ecNumber evidence="4">4.2.1.1</ecNumber>
    </recommendedName>
</protein>
<comment type="catalytic activity">
    <reaction evidence="4">
        <text>hydrogencarbonate + H(+) = CO2 + H2O</text>
        <dbReference type="Rhea" id="RHEA:10748"/>
        <dbReference type="ChEBI" id="CHEBI:15377"/>
        <dbReference type="ChEBI" id="CHEBI:15378"/>
        <dbReference type="ChEBI" id="CHEBI:16526"/>
        <dbReference type="ChEBI" id="CHEBI:17544"/>
        <dbReference type="EC" id="4.2.1.1"/>
    </reaction>
</comment>
<dbReference type="PROSITE" id="PS51144">
    <property type="entry name" value="ALPHA_CA_2"/>
    <property type="match status" value="1"/>
</dbReference>
<evidence type="ECO:0000256" key="1">
    <source>
        <dbReference type="ARBA" id="ARBA00010718"/>
    </source>
</evidence>
<keyword evidence="4" id="KW-0456">Lyase</keyword>
<dbReference type="GO" id="GO:0051453">
    <property type="term" value="P:regulation of intracellular pH"/>
    <property type="evidence" value="ECO:0007669"/>
    <property type="project" value="TreeGrafter"/>
</dbReference>
<evidence type="ECO:0000313" key="7">
    <source>
        <dbReference type="Proteomes" id="UP001652622"/>
    </source>
</evidence>
<dbReference type="Pfam" id="PF00194">
    <property type="entry name" value="Carb_anhydrase"/>
    <property type="match status" value="1"/>
</dbReference>
<dbReference type="InterPro" id="IPR036398">
    <property type="entry name" value="CA_dom_sf"/>
</dbReference>
<name>A0A6P9CAK5_PANGU</name>
<comment type="similarity">
    <text evidence="1 4">Belongs to the alpha-carbonic anhydrase family.</text>
</comment>
<dbReference type="Proteomes" id="UP001652622">
    <property type="component" value="Unplaced"/>
</dbReference>
<evidence type="ECO:0000256" key="5">
    <source>
        <dbReference type="SAM" id="MobiDB-lite"/>
    </source>
</evidence>
<dbReference type="EC" id="4.2.1.1" evidence="4"/>